<evidence type="ECO:0000256" key="1">
    <source>
        <dbReference type="SAM" id="Coils"/>
    </source>
</evidence>
<dbReference type="Proteomes" id="UP000566819">
    <property type="component" value="Unassembled WGS sequence"/>
</dbReference>
<reference evidence="3 4" key="1">
    <citation type="submission" date="2020-03" db="EMBL/GenBank/DDBJ databases">
        <title>Draft Genome Sequence of Cudoniella acicularis.</title>
        <authorList>
            <person name="Buettner E."/>
            <person name="Kellner H."/>
        </authorList>
    </citation>
    <scope>NUCLEOTIDE SEQUENCE [LARGE SCALE GENOMIC DNA]</scope>
    <source>
        <strain evidence="3 4">DSM 108380</strain>
    </source>
</reference>
<dbReference type="SUPFAM" id="SSF51197">
    <property type="entry name" value="Clavaminate synthase-like"/>
    <property type="match status" value="1"/>
</dbReference>
<proteinExistence type="predicted"/>
<organism evidence="3 4">
    <name type="scientific">Cudoniella acicularis</name>
    <dbReference type="NCBI Taxonomy" id="354080"/>
    <lineage>
        <taxon>Eukaryota</taxon>
        <taxon>Fungi</taxon>
        <taxon>Dikarya</taxon>
        <taxon>Ascomycota</taxon>
        <taxon>Pezizomycotina</taxon>
        <taxon>Leotiomycetes</taxon>
        <taxon>Helotiales</taxon>
        <taxon>Tricladiaceae</taxon>
        <taxon>Cudoniella</taxon>
    </lineage>
</organism>
<dbReference type="OrthoDB" id="298344at2759"/>
<dbReference type="AlphaFoldDB" id="A0A8H4RSM8"/>
<protein>
    <recommendedName>
        <fullName evidence="5">JmjC domain-containing protein</fullName>
    </recommendedName>
</protein>
<evidence type="ECO:0000313" key="4">
    <source>
        <dbReference type="Proteomes" id="UP000566819"/>
    </source>
</evidence>
<evidence type="ECO:0000313" key="3">
    <source>
        <dbReference type="EMBL" id="KAF4634883.1"/>
    </source>
</evidence>
<comment type="caution">
    <text evidence="3">The sequence shown here is derived from an EMBL/GenBank/DDBJ whole genome shotgun (WGS) entry which is preliminary data.</text>
</comment>
<feature type="compositionally biased region" description="Low complexity" evidence="2">
    <location>
        <begin position="396"/>
        <end position="417"/>
    </location>
</feature>
<feature type="coiled-coil region" evidence="1">
    <location>
        <begin position="477"/>
        <end position="516"/>
    </location>
</feature>
<dbReference type="Gene3D" id="2.60.120.650">
    <property type="entry name" value="Cupin"/>
    <property type="match status" value="1"/>
</dbReference>
<keyword evidence="4" id="KW-1185">Reference proteome</keyword>
<accession>A0A8H4RSM8</accession>
<name>A0A8H4RSM8_9HELO</name>
<dbReference type="EMBL" id="JAAMPI010000153">
    <property type="protein sequence ID" value="KAF4634883.1"/>
    <property type="molecule type" value="Genomic_DNA"/>
</dbReference>
<keyword evidence="1" id="KW-0175">Coiled coil</keyword>
<feature type="compositionally biased region" description="Polar residues" evidence="2">
    <location>
        <begin position="383"/>
        <end position="395"/>
    </location>
</feature>
<gene>
    <name evidence="3" type="ORF">G7Y89_g3216</name>
</gene>
<evidence type="ECO:0008006" key="5">
    <source>
        <dbReference type="Google" id="ProtNLM"/>
    </source>
</evidence>
<evidence type="ECO:0000256" key="2">
    <source>
        <dbReference type="SAM" id="MobiDB-lite"/>
    </source>
</evidence>
<feature type="region of interest" description="Disordered" evidence="2">
    <location>
        <begin position="383"/>
        <end position="431"/>
    </location>
</feature>
<sequence>MAEGTSAEALCSSGWPFVPCRTFSIVDLMQKERSNVQERLDDLLRIGEPFVIQHLQTENRWDEQLFSRKALFEMLSSNDDEIRDYGAGRITKDSTQAFLQILNNSGLQTKSRHVETQCPSEWTEKLDSMLPILGSQSPWSEFCKTFAQYPSTSDATVCVGTQGSSSGFHRALDSKVVVNILVDGNDKASLCFGTDVASQAKYNEFLEARGHNPFTGIELDIEQLRAADFPIYVHSQNYSDVIILPPSCAYQVQTKSQVSVNVFSSILHPWSIEAALSFLQPLHNRFCVPSQSKIGLKLVSEILQRRSLYHYPKRYTNMLARVFEPAPNLPTPQNLSQVPLMFPTPVPRISTSRLRDSSVEPCIFNIMAQDYLAASSSCTESMDGQSSRGISSLLGSTHSQYSTESSSYRNSTTSPLSRVARDGHESDNTSIMRTTSNITTPSITISFEDDIADLRSQIERLEGYAKRMLSLSLIESHASLQEELAALKRMFAQKKLEKAEELINKLAGEFPDLSKKAREELTRQRNMIRDD</sequence>